<dbReference type="RefSeq" id="WP_273909230.1">
    <property type="nucleotide sequence ID" value="NZ_JAMDGX010000007.1"/>
</dbReference>
<dbReference type="Proteomes" id="UP001148203">
    <property type="component" value="Unassembled WGS sequence"/>
</dbReference>
<keyword evidence="2" id="KW-1185">Reference proteome</keyword>
<dbReference type="InterPro" id="IPR030927">
    <property type="entry name" value="T2SS_GspM_XcpZ"/>
</dbReference>
<sequence>MNLPIERRWLMPLAWAVIAALVVLLALREGFSRWQLLGQWQGLAESAAGLQPSATLSVEQVQQSAQARQISIDDLQPEQGGWQVRGHLRNEQAFQDWLQGLQREGGQPLAWGLEQGEAGLRFELVIQP</sequence>
<accession>A0ABT5P0E7</accession>
<proteinExistence type="predicted"/>
<reference evidence="1 2" key="1">
    <citation type="submission" date="2022-05" db="EMBL/GenBank/DDBJ databases">
        <title>Novel Pseudomonas spp. Isolated from a Rainbow Trout Aquaculture Facility.</title>
        <authorList>
            <person name="Testerman T."/>
            <person name="Graf J."/>
        </authorList>
    </citation>
    <scope>NUCLEOTIDE SEQUENCE [LARGE SCALE GENOMIC DNA]</scope>
    <source>
        <strain evidence="1 2">ID681</strain>
    </source>
</reference>
<name>A0ABT5P0E7_9PSED</name>
<comment type="caution">
    <text evidence="1">The sequence shown here is derived from an EMBL/GenBank/DDBJ whole genome shotgun (WGS) entry which is preliminary data.</text>
</comment>
<organism evidence="1 2">
    <name type="scientific">Pseudomonas fontis</name>
    <dbReference type="NCBI Taxonomy" id="2942633"/>
    <lineage>
        <taxon>Bacteria</taxon>
        <taxon>Pseudomonadati</taxon>
        <taxon>Pseudomonadota</taxon>
        <taxon>Gammaproteobacteria</taxon>
        <taxon>Pseudomonadales</taxon>
        <taxon>Pseudomonadaceae</taxon>
        <taxon>Pseudomonas</taxon>
    </lineage>
</organism>
<evidence type="ECO:0000313" key="2">
    <source>
        <dbReference type="Proteomes" id="UP001148203"/>
    </source>
</evidence>
<dbReference type="EMBL" id="JAMDGY010000110">
    <property type="protein sequence ID" value="MDD0993827.1"/>
    <property type="molecule type" value="Genomic_DNA"/>
</dbReference>
<gene>
    <name evidence="1" type="primary">gspM</name>
    <name evidence="1" type="ORF">M5G11_25190</name>
</gene>
<dbReference type="NCBIfam" id="TIGR04412">
    <property type="entry name" value="T2SS_GspM_XcpZ"/>
    <property type="match status" value="1"/>
</dbReference>
<evidence type="ECO:0000313" key="1">
    <source>
        <dbReference type="EMBL" id="MDD0993827.1"/>
    </source>
</evidence>
<protein>
    <submittedName>
        <fullName evidence="1">Type II secretion system protein GspM</fullName>
    </submittedName>
</protein>